<evidence type="ECO:0000256" key="2">
    <source>
        <dbReference type="ARBA" id="ARBA00022737"/>
    </source>
</evidence>
<evidence type="ECO:0000259" key="4">
    <source>
        <dbReference type="PROSITE" id="PS50222"/>
    </source>
</evidence>
<protein>
    <submittedName>
        <fullName evidence="5">Calcium-binding protein CML46</fullName>
    </submittedName>
</protein>
<evidence type="ECO:0000313" key="6">
    <source>
        <dbReference type="Proteomes" id="UP001289374"/>
    </source>
</evidence>
<gene>
    <name evidence="5" type="ORF">Sango_1041000</name>
</gene>
<dbReference type="Proteomes" id="UP001289374">
    <property type="component" value="Unassembled WGS sequence"/>
</dbReference>
<dbReference type="PROSITE" id="PS00018">
    <property type="entry name" value="EF_HAND_1"/>
    <property type="match status" value="2"/>
</dbReference>
<keyword evidence="1" id="KW-0479">Metal-binding</keyword>
<organism evidence="5 6">
    <name type="scientific">Sesamum angolense</name>
    <dbReference type="NCBI Taxonomy" id="2727404"/>
    <lineage>
        <taxon>Eukaryota</taxon>
        <taxon>Viridiplantae</taxon>
        <taxon>Streptophyta</taxon>
        <taxon>Embryophyta</taxon>
        <taxon>Tracheophyta</taxon>
        <taxon>Spermatophyta</taxon>
        <taxon>Magnoliopsida</taxon>
        <taxon>eudicotyledons</taxon>
        <taxon>Gunneridae</taxon>
        <taxon>Pentapetalae</taxon>
        <taxon>asterids</taxon>
        <taxon>lamiids</taxon>
        <taxon>Lamiales</taxon>
        <taxon>Pedaliaceae</taxon>
        <taxon>Sesamum</taxon>
    </lineage>
</organism>
<name>A0AAE1X133_9LAMI</name>
<dbReference type="InterPro" id="IPR002048">
    <property type="entry name" value="EF_hand_dom"/>
</dbReference>
<evidence type="ECO:0000256" key="1">
    <source>
        <dbReference type="ARBA" id="ARBA00022723"/>
    </source>
</evidence>
<dbReference type="SMART" id="SM00054">
    <property type="entry name" value="EFh"/>
    <property type="match status" value="2"/>
</dbReference>
<comment type="caution">
    <text evidence="5">The sequence shown here is derived from an EMBL/GenBank/DDBJ whole genome shotgun (WGS) entry which is preliminary data.</text>
</comment>
<keyword evidence="2" id="KW-0677">Repeat</keyword>
<dbReference type="GO" id="GO:0005509">
    <property type="term" value="F:calcium ion binding"/>
    <property type="evidence" value="ECO:0007669"/>
    <property type="project" value="InterPro"/>
</dbReference>
<dbReference type="Gene3D" id="1.10.238.10">
    <property type="entry name" value="EF-hand"/>
    <property type="match status" value="1"/>
</dbReference>
<dbReference type="AlphaFoldDB" id="A0AAE1X133"/>
<dbReference type="Pfam" id="PF13499">
    <property type="entry name" value="EF-hand_7"/>
    <property type="match status" value="1"/>
</dbReference>
<dbReference type="EMBL" id="JACGWL010000005">
    <property type="protein sequence ID" value="KAK4403003.1"/>
    <property type="molecule type" value="Genomic_DNA"/>
</dbReference>
<feature type="domain" description="EF-hand" evidence="4">
    <location>
        <begin position="117"/>
        <end position="152"/>
    </location>
</feature>
<dbReference type="CDD" id="cd00051">
    <property type="entry name" value="EFh"/>
    <property type="match status" value="1"/>
</dbReference>
<keyword evidence="6" id="KW-1185">Reference proteome</keyword>
<dbReference type="PANTHER" id="PTHR10891">
    <property type="entry name" value="EF-HAND CALCIUM-BINDING DOMAIN CONTAINING PROTEIN"/>
    <property type="match status" value="1"/>
</dbReference>
<dbReference type="InterPro" id="IPR018247">
    <property type="entry name" value="EF_Hand_1_Ca_BS"/>
</dbReference>
<evidence type="ECO:0000256" key="3">
    <source>
        <dbReference type="ARBA" id="ARBA00022837"/>
    </source>
</evidence>
<reference evidence="5" key="2">
    <citation type="journal article" date="2024" name="Plant">
        <title>Genomic evolution and insights into agronomic trait innovations of Sesamum species.</title>
        <authorList>
            <person name="Miao H."/>
            <person name="Wang L."/>
            <person name="Qu L."/>
            <person name="Liu H."/>
            <person name="Sun Y."/>
            <person name="Le M."/>
            <person name="Wang Q."/>
            <person name="Wei S."/>
            <person name="Zheng Y."/>
            <person name="Lin W."/>
            <person name="Duan Y."/>
            <person name="Cao H."/>
            <person name="Xiong S."/>
            <person name="Wang X."/>
            <person name="Wei L."/>
            <person name="Li C."/>
            <person name="Ma Q."/>
            <person name="Ju M."/>
            <person name="Zhao R."/>
            <person name="Li G."/>
            <person name="Mu C."/>
            <person name="Tian Q."/>
            <person name="Mei H."/>
            <person name="Zhang T."/>
            <person name="Gao T."/>
            <person name="Zhang H."/>
        </authorList>
    </citation>
    <scope>NUCLEOTIDE SEQUENCE</scope>
    <source>
        <strain evidence="5">K16</strain>
    </source>
</reference>
<evidence type="ECO:0000313" key="5">
    <source>
        <dbReference type="EMBL" id="KAK4403003.1"/>
    </source>
</evidence>
<dbReference type="SUPFAM" id="SSF47473">
    <property type="entry name" value="EF-hand"/>
    <property type="match status" value="1"/>
</dbReference>
<reference evidence="5" key="1">
    <citation type="submission" date="2020-06" db="EMBL/GenBank/DDBJ databases">
        <authorList>
            <person name="Li T."/>
            <person name="Hu X."/>
            <person name="Zhang T."/>
            <person name="Song X."/>
            <person name="Zhang H."/>
            <person name="Dai N."/>
            <person name="Sheng W."/>
            <person name="Hou X."/>
            <person name="Wei L."/>
        </authorList>
    </citation>
    <scope>NUCLEOTIDE SEQUENCE</scope>
    <source>
        <strain evidence="5">K16</strain>
        <tissue evidence="5">Leaf</tissue>
    </source>
</reference>
<keyword evidence="3" id="KW-0106">Calcium</keyword>
<accession>A0AAE1X133</accession>
<feature type="domain" description="EF-hand" evidence="4">
    <location>
        <begin position="155"/>
        <end position="189"/>
    </location>
</feature>
<dbReference type="PROSITE" id="PS50222">
    <property type="entry name" value="EF_HAND_2"/>
    <property type="match status" value="2"/>
</dbReference>
<dbReference type="InterPro" id="IPR011992">
    <property type="entry name" value="EF-hand-dom_pair"/>
</dbReference>
<sequence length="189" mass="21058">MQLALANTISNWVVLLLKSVHGDMDKFLASVHFFLQTSLVVFWKRWAQLWGKMQIPKTCGLPCNIGTVGGQERVSCTDEEMKAMMDRVGMVCGFEGISGNTSLSGQELLSLFEEEEPSLEEIRESFGVFDANNDGFIDCSELQRVVCSLGLKEGCELEDCKRMIKAFDGNGDGLIDFQDFVKLMESCLC</sequence>
<dbReference type="FunFam" id="1.10.238.10:FF:000003">
    <property type="entry name" value="Calmodulin A"/>
    <property type="match status" value="1"/>
</dbReference>
<proteinExistence type="predicted"/>
<dbReference type="InterPro" id="IPR039647">
    <property type="entry name" value="EF_hand_pair_protein_CML-like"/>
</dbReference>